<feature type="transmembrane region" description="Helical" evidence="2">
    <location>
        <begin position="573"/>
        <end position="593"/>
    </location>
</feature>
<evidence type="ECO:0000256" key="1">
    <source>
        <dbReference type="SAM" id="MobiDB-lite"/>
    </source>
</evidence>
<sequence>MKSLIPQRTDRAALGTWVLAYLAAAWFSIVVIRVIPHAGDWPDYLTRWNQWDADRFWWLATYGYDGGPPGRYEDYSWPAFFPGYPMAIRVVGLIVTDYRAAGLVISFLAGPLAALALSRLTDFSPFLSTSTSIRAKAPRSRRGSRTALPRTPSRASEDDRASEAVGTSESPRVPEVIHEPGETRVSESGLASEAAHVSEGGVAPEAVRISKGGVAPETARAFESASEAFYAHGSGLASEGVQAPEGGRVSEGVPALERGHASEGTHAPEDIRVSERASSPEGVPASEGAPSPLEVRISGESPDSGEAAALRESEGPENGRLPSESVLSPGSPSPAERVTGRKPVSHRLHAFPAARASSETDLRSEEVSPPEGGPLEEGRRRPGPGFYAVVALVTSPCAVFLFAAYSEALFLALAIPAWLLAKKGRWELAVLCAAGASIVRITGLFLALGLIVEFLVGKNGRKVPGGWRNAPYLVTPFLSIGAYMGYQWYRTGDPLAWQHAQEQGWNRHTVMPWEAFQTTWYNAFTIETEWSNAFRVEIIAAFVGVLLVIWLLYSRQWPETVYVSTQLVAFMTSSFYLSIGRATLLWFPLWMALGHIMSRHRWFTGLYLALSLPLAAAFVASFTQGQWTG</sequence>
<keyword evidence="2" id="KW-1133">Transmembrane helix</keyword>
<keyword evidence="4" id="KW-1185">Reference proteome</keyword>
<feature type="transmembrane region" description="Helical" evidence="2">
    <location>
        <begin position="605"/>
        <end position="623"/>
    </location>
</feature>
<name>A0ABN3TTU6_9ACTN</name>
<dbReference type="EMBL" id="BAAATZ010000002">
    <property type="protein sequence ID" value="GAA2718995.1"/>
    <property type="molecule type" value="Genomic_DNA"/>
</dbReference>
<feature type="compositionally biased region" description="Basic and acidic residues" evidence="1">
    <location>
        <begin position="259"/>
        <end position="275"/>
    </location>
</feature>
<evidence type="ECO:0000313" key="3">
    <source>
        <dbReference type="EMBL" id="GAA2718995.1"/>
    </source>
</evidence>
<keyword evidence="2" id="KW-0472">Membrane</keyword>
<feature type="transmembrane region" description="Helical" evidence="2">
    <location>
        <begin position="428"/>
        <end position="452"/>
    </location>
</feature>
<organism evidence="3 4">
    <name type="scientific">Actinocorallia aurantiaca</name>
    <dbReference type="NCBI Taxonomy" id="46204"/>
    <lineage>
        <taxon>Bacteria</taxon>
        <taxon>Bacillati</taxon>
        <taxon>Actinomycetota</taxon>
        <taxon>Actinomycetes</taxon>
        <taxon>Streptosporangiales</taxon>
        <taxon>Thermomonosporaceae</taxon>
        <taxon>Actinocorallia</taxon>
    </lineage>
</organism>
<feature type="region of interest" description="Disordered" evidence="1">
    <location>
        <begin position="259"/>
        <end position="379"/>
    </location>
</feature>
<reference evidence="3 4" key="1">
    <citation type="journal article" date="2019" name="Int. J. Syst. Evol. Microbiol.">
        <title>The Global Catalogue of Microorganisms (GCM) 10K type strain sequencing project: providing services to taxonomists for standard genome sequencing and annotation.</title>
        <authorList>
            <consortium name="The Broad Institute Genomics Platform"/>
            <consortium name="The Broad Institute Genome Sequencing Center for Infectious Disease"/>
            <person name="Wu L."/>
            <person name="Ma J."/>
        </authorList>
    </citation>
    <scope>NUCLEOTIDE SEQUENCE [LARGE SCALE GENOMIC DNA]</scope>
    <source>
        <strain evidence="3 4">JCM 8201</strain>
    </source>
</reference>
<evidence type="ECO:0000256" key="2">
    <source>
        <dbReference type="SAM" id="Phobius"/>
    </source>
</evidence>
<feature type="transmembrane region" description="Helical" evidence="2">
    <location>
        <begin position="534"/>
        <end position="553"/>
    </location>
</feature>
<feature type="transmembrane region" description="Helical" evidence="2">
    <location>
        <begin position="472"/>
        <end position="489"/>
    </location>
</feature>
<feature type="compositionally biased region" description="Basic and acidic residues" evidence="1">
    <location>
        <begin position="175"/>
        <end position="185"/>
    </location>
</feature>
<comment type="caution">
    <text evidence="3">The sequence shown here is derived from an EMBL/GenBank/DDBJ whole genome shotgun (WGS) entry which is preliminary data.</text>
</comment>
<evidence type="ECO:0000313" key="4">
    <source>
        <dbReference type="Proteomes" id="UP001501842"/>
    </source>
</evidence>
<dbReference type="Proteomes" id="UP001501842">
    <property type="component" value="Unassembled WGS sequence"/>
</dbReference>
<feature type="transmembrane region" description="Helical" evidence="2">
    <location>
        <begin position="75"/>
        <end position="95"/>
    </location>
</feature>
<feature type="transmembrane region" description="Helical" evidence="2">
    <location>
        <begin position="399"/>
        <end position="421"/>
    </location>
</feature>
<feature type="transmembrane region" description="Helical" evidence="2">
    <location>
        <begin position="12"/>
        <end position="35"/>
    </location>
</feature>
<feature type="region of interest" description="Disordered" evidence="1">
    <location>
        <begin position="134"/>
        <end position="200"/>
    </location>
</feature>
<feature type="transmembrane region" description="Helical" evidence="2">
    <location>
        <begin position="102"/>
        <end position="120"/>
    </location>
</feature>
<accession>A0ABN3TTU6</accession>
<gene>
    <name evidence="3" type="ORF">GCM10010439_03470</name>
</gene>
<proteinExistence type="predicted"/>
<protein>
    <recommendedName>
        <fullName evidence="5">Mannosyltransferase PIG-V</fullName>
    </recommendedName>
</protein>
<keyword evidence="2" id="KW-0812">Transmembrane</keyword>
<evidence type="ECO:0008006" key="5">
    <source>
        <dbReference type="Google" id="ProtNLM"/>
    </source>
</evidence>